<evidence type="ECO:0000313" key="11">
    <source>
        <dbReference type="EMBL" id="MDN6899670.1"/>
    </source>
</evidence>
<dbReference type="AlphaFoldDB" id="A0AAJ1RB42"/>
<dbReference type="InterPro" id="IPR001048">
    <property type="entry name" value="Asp/Glu/Uridylate_kinase"/>
</dbReference>
<dbReference type="InterPro" id="IPR004662">
    <property type="entry name" value="AcgluKinase_fam"/>
</dbReference>
<feature type="binding site" evidence="9">
    <location>
        <position position="97"/>
    </location>
    <ligand>
        <name>substrate</name>
    </ligand>
</feature>
<dbReference type="PANTHER" id="PTHR23342:SF0">
    <property type="entry name" value="N-ACETYLGLUTAMATE SYNTHASE, MITOCHONDRIAL"/>
    <property type="match status" value="1"/>
</dbReference>
<reference evidence="12" key="3">
    <citation type="submission" date="2020-01" db="EMBL/GenBank/DDBJ databases">
        <authorList>
            <person name="Cousin F.J."/>
            <person name="Le Guellec R."/>
            <person name="Cretenet M."/>
        </authorList>
    </citation>
    <scope>NUCLEOTIDE SEQUENCE</scope>
    <source>
        <strain evidence="12">UCMA 15228</strain>
    </source>
</reference>
<dbReference type="PIRSF" id="PIRSF000728">
    <property type="entry name" value="NAGK"/>
    <property type="match status" value="1"/>
</dbReference>
<evidence type="ECO:0000256" key="7">
    <source>
        <dbReference type="ARBA" id="ARBA00022840"/>
    </source>
</evidence>
<keyword evidence="7 9" id="KW-0067">ATP-binding</keyword>
<evidence type="ECO:0000256" key="1">
    <source>
        <dbReference type="ARBA" id="ARBA00004828"/>
    </source>
</evidence>
<evidence type="ECO:0000256" key="6">
    <source>
        <dbReference type="ARBA" id="ARBA00022777"/>
    </source>
</evidence>
<evidence type="ECO:0000313" key="13">
    <source>
        <dbReference type="Proteomes" id="UP000286907"/>
    </source>
</evidence>
<keyword evidence="6 9" id="KW-0418">Kinase</keyword>
<dbReference type="GO" id="GO:0042450">
    <property type="term" value="P:L-arginine biosynthetic process via ornithine"/>
    <property type="evidence" value="ECO:0007669"/>
    <property type="project" value="UniProtKB-UniRule"/>
</dbReference>
<proteinExistence type="inferred from homology"/>
<dbReference type="GO" id="GO:0008168">
    <property type="term" value="F:methyltransferase activity"/>
    <property type="evidence" value="ECO:0007669"/>
    <property type="project" value="UniProtKB-KW"/>
</dbReference>
<keyword evidence="12" id="KW-0489">Methyltransferase</keyword>
<dbReference type="EMBL" id="SDWY01000001">
    <property type="protein sequence ID" value="MDN6899670.1"/>
    <property type="molecule type" value="Genomic_DNA"/>
</dbReference>
<dbReference type="Proteomes" id="UP000286907">
    <property type="component" value="Chromosome"/>
</dbReference>
<feature type="binding site" evidence="9">
    <location>
        <begin position="75"/>
        <end position="76"/>
    </location>
    <ligand>
        <name>substrate</name>
    </ligand>
</feature>
<evidence type="ECO:0000256" key="8">
    <source>
        <dbReference type="ARBA" id="ARBA00048141"/>
    </source>
</evidence>
<feature type="site" description="Transition state stabilizer" evidence="9">
    <location>
        <position position="40"/>
    </location>
</feature>
<accession>A0AAJ1RB42</accession>
<dbReference type="HAMAP" id="MF_00082">
    <property type="entry name" value="ArgB"/>
    <property type="match status" value="1"/>
</dbReference>
<comment type="catalytic activity">
    <reaction evidence="8 9">
        <text>N-acetyl-L-glutamate + ATP = N-acetyl-L-glutamyl 5-phosphate + ADP</text>
        <dbReference type="Rhea" id="RHEA:14629"/>
        <dbReference type="ChEBI" id="CHEBI:30616"/>
        <dbReference type="ChEBI" id="CHEBI:44337"/>
        <dbReference type="ChEBI" id="CHEBI:57936"/>
        <dbReference type="ChEBI" id="CHEBI:456216"/>
        <dbReference type="EC" id="2.7.2.8"/>
    </reaction>
</comment>
<dbReference type="EC" id="2.7.2.8" evidence="9"/>
<dbReference type="InterPro" id="IPR036393">
    <property type="entry name" value="AceGlu_kinase-like_sf"/>
</dbReference>
<comment type="pathway">
    <text evidence="1 9">Amino-acid biosynthesis; L-arginine biosynthesis; N(2)-acetyl-L-ornithine from L-glutamate: step 2/4.</text>
</comment>
<dbReference type="InterPro" id="IPR001057">
    <property type="entry name" value="Glu/AcGlu_kinase"/>
</dbReference>
<reference evidence="12 13" key="1">
    <citation type="journal article" date="2019" name="Syst. Appl. Microbiol.">
        <title>Oenococcus sicerae sp. nov., isolated from French cider.</title>
        <authorList>
            <person name="Cousin F.J."/>
            <person name="Le Guellec R."/>
            <person name="Chagnot C."/>
            <person name="Goux D."/>
            <person name="Dalmasso M."/>
            <person name="Laplace J.M."/>
            <person name="Cretenet M."/>
        </authorList>
    </citation>
    <scope>NUCLEOTIDE SEQUENCE [LARGE SCALE GENOMIC DNA]</scope>
    <source>
        <strain evidence="12 13">UCMA 15228</strain>
    </source>
</reference>
<dbReference type="GO" id="GO:0005737">
    <property type="term" value="C:cytoplasm"/>
    <property type="evidence" value="ECO:0007669"/>
    <property type="project" value="UniProtKB-SubCell"/>
</dbReference>
<comment type="subcellular location">
    <subcellularLocation>
        <location evidence="9">Cytoplasm</location>
    </subcellularLocation>
</comment>
<organism evidence="11 14">
    <name type="scientific">Oenococcus sicerae</name>
    <dbReference type="NCBI Taxonomy" id="2203724"/>
    <lineage>
        <taxon>Bacteria</taxon>
        <taxon>Bacillati</taxon>
        <taxon>Bacillota</taxon>
        <taxon>Bacilli</taxon>
        <taxon>Lactobacillales</taxon>
        <taxon>Lactobacillaceae</taxon>
        <taxon>Oenococcus</taxon>
    </lineage>
</organism>
<comment type="similarity">
    <text evidence="9">Belongs to the acetylglutamate kinase family. ArgB subfamily.</text>
</comment>
<dbReference type="EMBL" id="CP029684">
    <property type="protein sequence ID" value="QAS70365.1"/>
    <property type="molecule type" value="Genomic_DNA"/>
</dbReference>
<evidence type="ECO:0000256" key="9">
    <source>
        <dbReference type="HAMAP-Rule" id="MF_00082"/>
    </source>
</evidence>
<dbReference type="FunFam" id="3.40.1160.10:FF:000004">
    <property type="entry name" value="Acetylglutamate kinase"/>
    <property type="match status" value="1"/>
</dbReference>
<evidence type="ECO:0000256" key="5">
    <source>
        <dbReference type="ARBA" id="ARBA00022741"/>
    </source>
</evidence>
<dbReference type="InterPro" id="IPR037528">
    <property type="entry name" value="ArgB"/>
</dbReference>
<dbReference type="InterPro" id="IPR041727">
    <property type="entry name" value="NAGK-C"/>
</dbReference>
<dbReference type="NCBIfam" id="TIGR00761">
    <property type="entry name" value="argB"/>
    <property type="match status" value="1"/>
</dbReference>
<dbReference type="GO" id="GO:0005524">
    <property type="term" value="F:ATP binding"/>
    <property type="evidence" value="ECO:0007669"/>
    <property type="project" value="UniProtKB-UniRule"/>
</dbReference>
<keyword evidence="2 9" id="KW-0055">Arginine biosynthesis</keyword>
<dbReference type="SUPFAM" id="SSF53633">
    <property type="entry name" value="Carbamate kinase-like"/>
    <property type="match status" value="1"/>
</dbReference>
<evidence type="ECO:0000313" key="12">
    <source>
        <dbReference type="EMBL" id="QAS70365.1"/>
    </source>
</evidence>
<evidence type="ECO:0000256" key="2">
    <source>
        <dbReference type="ARBA" id="ARBA00022571"/>
    </source>
</evidence>
<reference evidence="11" key="2">
    <citation type="submission" date="2019-01" db="EMBL/GenBank/DDBJ databases">
        <title>Oenococcus sicerae UCMA17102.</title>
        <authorList>
            <person name="Cousin F.J."/>
            <person name="Le Guellec R."/>
            <person name="Cretenet M."/>
        </authorList>
    </citation>
    <scope>NUCLEOTIDE SEQUENCE</scope>
    <source>
        <strain evidence="11">UCMA17102</strain>
    </source>
</reference>
<keyword evidence="13" id="KW-1185">Reference proteome</keyword>
<dbReference type="PRINTS" id="PR00474">
    <property type="entry name" value="GLU5KINASE"/>
</dbReference>
<feature type="site" description="Transition state stabilizer" evidence="9">
    <location>
        <position position="252"/>
    </location>
</feature>
<dbReference type="GO" id="GO:0003991">
    <property type="term" value="F:acetylglutamate kinase activity"/>
    <property type="evidence" value="ECO:0007669"/>
    <property type="project" value="UniProtKB-UniRule"/>
</dbReference>
<evidence type="ECO:0000256" key="3">
    <source>
        <dbReference type="ARBA" id="ARBA00022605"/>
    </source>
</evidence>
<sequence>MKKSEMTNKMATINIRQRVEILLDGLLYMRKYAGRTIVIKYGGNAMVNEELKTSVMRDLYLLQTIGMKIVLVHGGGPAIDQAMSRLNKPTKFIDGLRYTDGDDIQIINAVLSGQVNKSLVADLHKIGARAIGLSGADGHLIQTKQLSTELGYVGKISKIDAEAIKLLLNANYIPVIASIGIDDRGQLYNVNADTAASEIAAALNAEQFILMTDVRGILRDIKDPDSLYHELSVDQVQQMLGSGALKGGMIPKIRAIIAAINNGLKEAVILDGRVEHSILLELFSTEGYGSLITQ</sequence>
<keyword evidence="5 9" id="KW-0547">Nucleotide-binding</keyword>
<comment type="function">
    <text evidence="9">Catalyzes the ATP-dependent phosphorylation of N-acetyl-L-glutamate.</text>
</comment>
<evidence type="ECO:0000256" key="4">
    <source>
        <dbReference type="ARBA" id="ARBA00022679"/>
    </source>
</evidence>
<feature type="domain" description="Aspartate/glutamate/uridylate kinase" evidence="10">
    <location>
        <begin position="36"/>
        <end position="270"/>
    </location>
</feature>
<keyword evidence="4 9" id="KW-0808">Transferase</keyword>
<keyword evidence="3 9" id="KW-0028">Amino-acid biosynthesis</keyword>
<evidence type="ECO:0000313" key="14">
    <source>
        <dbReference type="Proteomes" id="UP001167919"/>
    </source>
</evidence>
<dbReference type="CDD" id="cd04250">
    <property type="entry name" value="AAK_NAGK-C"/>
    <property type="match status" value="1"/>
</dbReference>
<dbReference type="Pfam" id="PF00696">
    <property type="entry name" value="AA_kinase"/>
    <property type="match status" value="1"/>
</dbReference>
<dbReference type="PANTHER" id="PTHR23342">
    <property type="entry name" value="N-ACETYLGLUTAMATE SYNTHASE"/>
    <property type="match status" value="1"/>
</dbReference>
<gene>
    <name evidence="9 11" type="primary">argB</name>
    <name evidence="12" type="ORF">DLJ48_07430</name>
    <name evidence="11" type="ORF">EVC35_01440</name>
</gene>
<evidence type="ECO:0000259" key="10">
    <source>
        <dbReference type="Pfam" id="PF00696"/>
    </source>
</evidence>
<dbReference type="Gene3D" id="3.40.1160.10">
    <property type="entry name" value="Acetylglutamate kinase-like"/>
    <property type="match status" value="1"/>
</dbReference>
<name>A0AAJ1RB42_9LACO</name>
<dbReference type="GO" id="GO:0032259">
    <property type="term" value="P:methylation"/>
    <property type="evidence" value="ECO:0007669"/>
    <property type="project" value="UniProtKB-KW"/>
</dbReference>
<protein>
    <recommendedName>
        <fullName evidence="9">Acetylglutamate kinase</fullName>
        <ecNumber evidence="9">2.7.2.8</ecNumber>
    </recommendedName>
    <alternativeName>
        <fullName evidence="9">N-acetyl-L-glutamate 5-phosphotransferase</fullName>
    </alternativeName>
    <alternativeName>
        <fullName evidence="9">NAG kinase</fullName>
        <shortName evidence="9">NAGK</shortName>
    </alternativeName>
</protein>
<keyword evidence="9" id="KW-0963">Cytoplasm</keyword>
<dbReference type="Proteomes" id="UP001167919">
    <property type="component" value="Unassembled WGS sequence"/>
</dbReference>
<feature type="binding site" evidence="9">
    <location>
        <position position="189"/>
    </location>
    <ligand>
        <name>substrate</name>
    </ligand>
</feature>